<evidence type="ECO:0000313" key="4">
    <source>
        <dbReference type="Proteomes" id="UP000187209"/>
    </source>
</evidence>
<keyword evidence="4" id="KW-1185">Reference proteome</keyword>
<keyword evidence="1" id="KW-0472">Membrane</keyword>
<feature type="domain" description="Potassium channel" evidence="2">
    <location>
        <begin position="254"/>
        <end position="306"/>
    </location>
</feature>
<name>A0A1R2ALW9_9CILI</name>
<comment type="caution">
    <text evidence="3">The sequence shown here is derived from an EMBL/GenBank/DDBJ whole genome shotgun (WGS) entry which is preliminary data.</text>
</comment>
<evidence type="ECO:0000259" key="2">
    <source>
        <dbReference type="Pfam" id="PF07885"/>
    </source>
</evidence>
<accession>A0A1R2ALW9</accession>
<dbReference type="AlphaFoldDB" id="A0A1R2ALW9"/>
<dbReference type="PANTHER" id="PTHR10153">
    <property type="entry name" value="SMALL CONDUCTANCE CALCIUM-ACTIVATED POTASSIUM CHANNEL"/>
    <property type="match status" value="1"/>
</dbReference>
<dbReference type="Proteomes" id="UP000187209">
    <property type="component" value="Unassembled WGS sequence"/>
</dbReference>
<feature type="transmembrane region" description="Helical" evidence="1">
    <location>
        <begin position="64"/>
        <end position="81"/>
    </location>
</feature>
<evidence type="ECO:0000313" key="3">
    <source>
        <dbReference type="EMBL" id="OMJ65484.1"/>
    </source>
</evidence>
<feature type="transmembrane region" description="Helical" evidence="1">
    <location>
        <begin position="287"/>
        <end position="306"/>
    </location>
</feature>
<sequence>MDENFIKNNEAYTDSRKLYLRWRICELISALFSNMGIVASTIDYETGFSSTRNHHNCSEHSNEIFRWMTLILTIIALAFLIQRHYLKVKWYNTRPEQPNQTKKEALIKRKQIKKKKRVLSKQLMVEIFILSIFPYPTMTSTLTIIQAKRLNDRAGMSNNVHLCYTVSELFYIFTFVRIIFLLRALFNFTPYQDDHARYYCARYRTKANVRFSIRCILRTKPFLMIVFFIFPSFFVLGIFLRVFERPYTNISDLNFDSYLNAVWCCAVTMATIGYGDLYPGTIFGRTVAVICAMWGAFAFSMVVFTLESSLQLSQNQNKAFQAIVRSRTAAKVISASLYYNLLKKRYGHRSIQAKKQMIKVTQRLNKFLTTIKQLTTTYSLDRTEDKNKERFKKLSKHMIRIEEKLDRVLGLYD</sequence>
<evidence type="ECO:0000256" key="1">
    <source>
        <dbReference type="SAM" id="Phobius"/>
    </source>
</evidence>
<dbReference type="Pfam" id="PF07885">
    <property type="entry name" value="Ion_trans_2"/>
    <property type="match status" value="1"/>
</dbReference>
<dbReference type="Gene3D" id="1.10.287.70">
    <property type="match status" value="1"/>
</dbReference>
<protein>
    <recommendedName>
        <fullName evidence="2">Potassium channel domain-containing protein</fullName>
    </recommendedName>
</protein>
<dbReference type="EMBL" id="MPUH01002110">
    <property type="protein sequence ID" value="OMJ65484.1"/>
    <property type="molecule type" value="Genomic_DNA"/>
</dbReference>
<dbReference type="InterPro" id="IPR015449">
    <property type="entry name" value="K_chnl_Ca-activ_SK"/>
</dbReference>
<feature type="transmembrane region" description="Helical" evidence="1">
    <location>
        <begin position="222"/>
        <end position="243"/>
    </location>
</feature>
<feature type="transmembrane region" description="Helical" evidence="1">
    <location>
        <begin position="123"/>
        <end position="145"/>
    </location>
</feature>
<dbReference type="OrthoDB" id="311880at2759"/>
<dbReference type="SUPFAM" id="SSF81324">
    <property type="entry name" value="Voltage-gated potassium channels"/>
    <property type="match status" value="1"/>
</dbReference>
<feature type="transmembrane region" description="Helical" evidence="1">
    <location>
        <begin position="165"/>
        <end position="186"/>
    </location>
</feature>
<dbReference type="InterPro" id="IPR013099">
    <property type="entry name" value="K_chnl_dom"/>
</dbReference>
<dbReference type="PRINTS" id="PR00169">
    <property type="entry name" value="KCHANNEL"/>
</dbReference>
<proteinExistence type="predicted"/>
<organism evidence="3 4">
    <name type="scientific">Stentor coeruleus</name>
    <dbReference type="NCBI Taxonomy" id="5963"/>
    <lineage>
        <taxon>Eukaryota</taxon>
        <taxon>Sar</taxon>
        <taxon>Alveolata</taxon>
        <taxon>Ciliophora</taxon>
        <taxon>Postciliodesmatophora</taxon>
        <taxon>Heterotrichea</taxon>
        <taxon>Heterotrichida</taxon>
        <taxon>Stentoridae</taxon>
        <taxon>Stentor</taxon>
    </lineage>
</organism>
<dbReference type="GO" id="GO:0016020">
    <property type="term" value="C:membrane"/>
    <property type="evidence" value="ECO:0007669"/>
    <property type="project" value="InterPro"/>
</dbReference>
<keyword evidence="1" id="KW-1133">Transmembrane helix</keyword>
<feature type="transmembrane region" description="Helical" evidence="1">
    <location>
        <begin position="255"/>
        <end position="275"/>
    </location>
</feature>
<gene>
    <name evidence="3" type="ORF">SteCoe_38129</name>
</gene>
<dbReference type="GO" id="GO:0016286">
    <property type="term" value="F:small conductance calcium-activated potassium channel activity"/>
    <property type="evidence" value="ECO:0007669"/>
    <property type="project" value="InterPro"/>
</dbReference>
<feature type="transmembrane region" description="Helical" evidence="1">
    <location>
        <begin position="24"/>
        <end position="44"/>
    </location>
</feature>
<keyword evidence="1" id="KW-0812">Transmembrane</keyword>
<reference evidence="3 4" key="1">
    <citation type="submission" date="2016-11" db="EMBL/GenBank/DDBJ databases">
        <title>The macronuclear genome of Stentor coeruleus: a giant cell with tiny introns.</title>
        <authorList>
            <person name="Slabodnick M."/>
            <person name="Ruby J.G."/>
            <person name="Reiff S.B."/>
            <person name="Swart E.C."/>
            <person name="Gosai S."/>
            <person name="Prabakaran S."/>
            <person name="Witkowska E."/>
            <person name="Larue G.E."/>
            <person name="Fisher S."/>
            <person name="Freeman R.M."/>
            <person name="Gunawardena J."/>
            <person name="Chu W."/>
            <person name="Stover N.A."/>
            <person name="Gregory B.D."/>
            <person name="Nowacki M."/>
            <person name="Derisi J."/>
            <person name="Roy S.W."/>
            <person name="Marshall W.F."/>
            <person name="Sood P."/>
        </authorList>
    </citation>
    <scope>NUCLEOTIDE SEQUENCE [LARGE SCALE GENOMIC DNA]</scope>
    <source>
        <strain evidence="3">WM001</strain>
    </source>
</reference>